<evidence type="ECO:0000256" key="5">
    <source>
        <dbReference type="ARBA" id="ARBA00022801"/>
    </source>
</evidence>
<evidence type="ECO:0000313" key="7">
    <source>
        <dbReference type="EMBL" id="TSD15958.1"/>
    </source>
</evidence>
<keyword evidence="2 6" id="KW-0819">tRNA processing</keyword>
<dbReference type="Gene3D" id="2.30.30.210">
    <property type="entry name" value="Ribonuclease P/MRP, subunit p29"/>
    <property type="match status" value="1"/>
</dbReference>
<evidence type="ECO:0000313" key="8">
    <source>
        <dbReference type="Proteomes" id="UP000319894"/>
    </source>
</evidence>
<dbReference type="Pfam" id="PF01868">
    <property type="entry name" value="RNase_P-MRP_p29"/>
    <property type="match status" value="1"/>
</dbReference>
<name>A0A554NF32_9EURY</name>
<dbReference type="InterPro" id="IPR023534">
    <property type="entry name" value="Rof/RNase_P-like"/>
</dbReference>
<keyword evidence="3 6" id="KW-0540">Nuclease</keyword>
<evidence type="ECO:0000256" key="2">
    <source>
        <dbReference type="ARBA" id="ARBA00022694"/>
    </source>
</evidence>
<dbReference type="SUPFAM" id="SSF101744">
    <property type="entry name" value="Rof/RNase P subunit-like"/>
    <property type="match status" value="1"/>
</dbReference>
<keyword evidence="5 6" id="KW-0378">Hydrolase</keyword>
<dbReference type="GO" id="GO:0030677">
    <property type="term" value="C:ribonuclease P complex"/>
    <property type="evidence" value="ECO:0007669"/>
    <property type="project" value="UniProtKB-UniRule"/>
</dbReference>
<comment type="subcellular location">
    <subcellularLocation>
        <location evidence="6">Cytoplasm</location>
    </subcellularLocation>
</comment>
<accession>A0A554NF32</accession>
<dbReference type="Proteomes" id="UP000319894">
    <property type="component" value="Unassembled WGS sequence"/>
</dbReference>
<dbReference type="GO" id="GO:0005737">
    <property type="term" value="C:cytoplasm"/>
    <property type="evidence" value="ECO:0007669"/>
    <property type="project" value="UniProtKB-SubCell"/>
</dbReference>
<comment type="function">
    <text evidence="6">Part of ribonuclease P, a protein complex that generates mature tRNA molecules by cleaving their 5'-ends.</text>
</comment>
<comment type="catalytic activity">
    <reaction evidence="6">
        <text>Endonucleolytic cleavage of RNA, removing 5'-extranucleotides from tRNA precursor.</text>
        <dbReference type="EC" id="3.1.26.5"/>
    </reaction>
</comment>
<dbReference type="GO" id="GO:0003723">
    <property type="term" value="F:RNA binding"/>
    <property type="evidence" value="ECO:0007669"/>
    <property type="project" value="InterPro"/>
</dbReference>
<sequence>MPTPETLPRHELIGLPVRVADATHDGYVGLGGRVVDETTRTLAVDGSGTGVRQVPKAAATFEFRLPGTGDDAPAHGARGADQFVTVAGERLVARPARRTEHRGDSIWR</sequence>
<organism evidence="7 8">
    <name type="scientific">Haloglomus irregulare</name>
    <dbReference type="NCBI Taxonomy" id="2234134"/>
    <lineage>
        <taxon>Archaea</taxon>
        <taxon>Methanobacteriati</taxon>
        <taxon>Methanobacteriota</taxon>
        <taxon>Stenosarchaea group</taxon>
        <taxon>Halobacteria</taxon>
        <taxon>Halobacteriales</taxon>
        <taxon>Natronomonadaceae</taxon>
        <taxon>Haloglomus</taxon>
    </lineage>
</organism>
<dbReference type="SMART" id="SM00538">
    <property type="entry name" value="POP4"/>
    <property type="match status" value="1"/>
</dbReference>
<evidence type="ECO:0000256" key="6">
    <source>
        <dbReference type="HAMAP-Rule" id="MF_00754"/>
    </source>
</evidence>
<proteinExistence type="inferred from homology"/>
<evidence type="ECO:0000256" key="4">
    <source>
        <dbReference type="ARBA" id="ARBA00022759"/>
    </source>
</evidence>
<dbReference type="HAMAP" id="MF_00754">
    <property type="entry name" value="RNase_P_1"/>
    <property type="match status" value="1"/>
</dbReference>
<comment type="subunit">
    <text evidence="6">Consists of a catalytic RNA component and at least 4-5 protein subunits.</text>
</comment>
<dbReference type="FunCoup" id="A0A554NF32">
    <property type="interactions" value="2"/>
</dbReference>
<evidence type="ECO:0000256" key="1">
    <source>
        <dbReference type="ARBA" id="ARBA00022490"/>
    </source>
</evidence>
<gene>
    <name evidence="6" type="primary">rnp1</name>
    <name evidence="7" type="ORF">DP107_01880</name>
</gene>
<keyword evidence="8" id="KW-1185">Reference proteome</keyword>
<dbReference type="GO" id="GO:0001682">
    <property type="term" value="P:tRNA 5'-leader removal"/>
    <property type="evidence" value="ECO:0007669"/>
    <property type="project" value="UniProtKB-UniRule"/>
</dbReference>
<dbReference type="EC" id="3.1.26.5" evidence="6"/>
<comment type="similarity">
    <text evidence="6">Belongs to the eukaryotic/archaeal RNase P protein component 1 family.</text>
</comment>
<evidence type="ECO:0000256" key="3">
    <source>
        <dbReference type="ARBA" id="ARBA00022722"/>
    </source>
</evidence>
<dbReference type="InParanoid" id="A0A554NF32"/>
<keyword evidence="1 6" id="KW-0963">Cytoplasm</keyword>
<dbReference type="InterPro" id="IPR036980">
    <property type="entry name" value="RNase_P/MRP_Rpp29_sf"/>
</dbReference>
<dbReference type="GO" id="GO:0004526">
    <property type="term" value="F:ribonuclease P activity"/>
    <property type="evidence" value="ECO:0007669"/>
    <property type="project" value="UniProtKB-UniRule"/>
</dbReference>
<keyword evidence="4 6" id="KW-0255">Endonuclease</keyword>
<dbReference type="InterPro" id="IPR002730">
    <property type="entry name" value="Rpp29/RNP1"/>
</dbReference>
<dbReference type="AlphaFoldDB" id="A0A554NF32"/>
<dbReference type="InterPro" id="IPR023538">
    <property type="entry name" value="RNP1"/>
</dbReference>
<reference evidence="7 8" key="1">
    <citation type="submission" date="2018-06" db="EMBL/GenBank/DDBJ databases">
        <title>Natronomonas sp. F16-60 a new haloarchaeon isolated from a solar saltern of Isla Cristina, Huelva, Spain.</title>
        <authorList>
            <person name="Duran-Viseras A."/>
            <person name="Sanchez-Porro C."/>
            <person name="Ventosa A."/>
        </authorList>
    </citation>
    <scope>NUCLEOTIDE SEQUENCE [LARGE SCALE GENOMIC DNA]</scope>
    <source>
        <strain evidence="7 8">F16-60</strain>
    </source>
</reference>
<protein>
    <recommendedName>
        <fullName evidence="6">Ribonuclease P protein component 1</fullName>
        <shortName evidence="6">RNase P component 1</shortName>
        <ecNumber evidence="6">3.1.26.5</ecNumber>
    </recommendedName>
    <alternativeName>
        <fullName evidence="6">Rpp29</fullName>
    </alternativeName>
</protein>
<dbReference type="EMBL" id="QMDX01000001">
    <property type="protein sequence ID" value="TSD15958.1"/>
    <property type="molecule type" value="Genomic_DNA"/>
</dbReference>
<comment type="caution">
    <text evidence="7">The sequence shown here is derived from an EMBL/GenBank/DDBJ whole genome shotgun (WGS) entry which is preliminary data.</text>
</comment>